<dbReference type="Proteomes" id="UP000547674">
    <property type="component" value="Unassembled WGS sequence"/>
</dbReference>
<feature type="domain" description="DinB-like" evidence="1">
    <location>
        <begin position="39"/>
        <end position="166"/>
    </location>
</feature>
<accession>A0A7Y2E930</accession>
<evidence type="ECO:0000313" key="2">
    <source>
        <dbReference type="EMBL" id="NNF07469.1"/>
    </source>
</evidence>
<proteinExistence type="predicted"/>
<dbReference type="Pfam" id="PF12867">
    <property type="entry name" value="DinB_2"/>
    <property type="match status" value="1"/>
</dbReference>
<dbReference type="SUPFAM" id="SSF109854">
    <property type="entry name" value="DinB/YfiT-like putative metalloenzymes"/>
    <property type="match status" value="1"/>
</dbReference>
<protein>
    <submittedName>
        <fullName evidence="2">DinB family protein</fullName>
    </submittedName>
</protein>
<dbReference type="Gene3D" id="1.20.120.450">
    <property type="entry name" value="dinb family like domain"/>
    <property type="match status" value="1"/>
</dbReference>
<gene>
    <name evidence="2" type="ORF">HKN21_11975</name>
</gene>
<comment type="caution">
    <text evidence="2">The sequence shown here is derived from an EMBL/GenBank/DDBJ whole genome shotgun (WGS) entry which is preliminary data.</text>
</comment>
<reference evidence="2 3" key="1">
    <citation type="submission" date="2020-03" db="EMBL/GenBank/DDBJ databases">
        <title>Metabolic flexibility allows generalist bacteria to become dominant in a frequently disturbed ecosystem.</title>
        <authorList>
            <person name="Chen Y.-J."/>
            <person name="Leung P.M."/>
            <person name="Bay S.K."/>
            <person name="Hugenholtz P."/>
            <person name="Kessler A.J."/>
            <person name="Shelley G."/>
            <person name="Waite D.W."/>
            <person name="Cook P.L."/>
            <person name="Greening C."/>
        </authorList>
    </citation>
    <scope>NUCLEOTIDE SEQUENCE [LARGE SCALE GENOMIC DNA]</scope>
    <source>
        <strain evidence="2">SS_bin_28</strain>
    </source>
</reference>
<evidence type="ECO:0000313" key="3">
    <source>
        <dbReference type="Proteomes" id="UP000547674"/>
    </source>
</evidence>
<dbReference type="AlphaFoldDB" id="A0A7Y2E930"/>
<name>A0A7Y2E930_UNCEI</name>
<organism evidence="2 3">
    <name type="scientific">Eiseniibacteriota bacterium</name>
    <dbReference type="NCBI Taxonomy" id="2212470"/>
    <lineage>
        <taxon>Bacteria</taxon>
        <taxon>Candidatus Eiseniibacteriota</taxon>
    </lineage>
</organism>
<dbReference type="EMBL" id="JABDJR010000484">
    <property type="protein sequence ID" value="NNF07469.1"/>
    <property type="molecule type" value="Genomic_DNA"/>
</dbReference>
<dbReference type="InterPro" id="IPR024775">
    <property type="entry name" value="DinB-like"/>
</dbReference>
<sequence length="176" mass="20068">MSMIARPEVTEYHQAYQPYVEAIPTDNLLEALESQLVTLGEWLQKQPASVWDHRYEEGKWSVKEVLAHILDTEWVFTYRALRFARGLKEPLPGVDQDELIAGGNFDQRPPASLLEEFGHLRRASLVMFKSLTPEALLREGTASDCQFTSRALVAIIAGHAWHHRNVLVERYGLQNA</sequence>
<dbReference type="InterPro" id="IPR034660">
    <property type="entry name" value="DinB/YfiT-like"/>
</dbReference>
<evidence type="ECO:0000259" key="1">
    <source>
        <dbReference type="Pfam" id="PF12867"/>
    </source>
</evidence>